<accession>A0A418QWM7</accession>
<proteinExistence type="predicted"/>
<sequence>MSSLEEVRVPPQSALRATAQRAHYRDCYRMDVPTTDVTLDDAVRAFFHGAPAWVRQAMALRDRVMGRLGYHTQGPEPAQSLEGVRFEPGTTLGLFHIYERHERELIMGSDDRHLNFRVSILLDQEPTRTWLYITTTVELHNTMGRLYFGLIKRPHRLVVRSMMRNIRQALLAAPTA</sequence>
<evidence type="ECO:0000313" key="2">
    <source>
        <dbReference type="Proteomes" id="UP000284250"/>
    </source>
</evidence>
<reference evidence="1 2" key="1">
    <citation type="submission" date="2019-01" db="EMBL/GenBank/DDBJ databases">
        <title>Hymenobacter humicola sp. nov., isolated from soils in Antarctica.</title>
        <authorList>
            <person name="Sedlacek I."/>
            <person name="Holochova P."/>
            <person name="Kralova S."/>
            <person name="Pantucek R."/>
            <person name="Stankova E."/>
            <person name="Vrbovska V."/>
            <person name="Kristofova L."/>
            <person name="Svec P."/>
            <person name="Busse H.-J."/>
        </authorList>
    </citation>
    <scope>NUCLEOTIDE SEQUENCE [LARGE SCALE GENOMIC DNA]</scope>
    <source>
        <strain evidence="1 2">CCM 8852</strain>
    </source>
</reference>
<dbReference type="Proteomes" id="UP000284250">
    <property type="component" value="Unassembled WGS sequence"/>
</dbReference>
<protein>
    <submittedName>
        <fullName evidence="1">DUF2867 domain-containing protein</fullName>
    </submittedName>
</protein>
<dbReference type="InterPro" id="IPR021295">
    <property type="entry name" value="DUF2867"/>
</dbReference>
<dbReference type="RefSeq" id="WP_119656080.1">
    <property type="nucleotide sequence ID" value="NZ_JBHUOI010000044.1"/>
</dbReference>
<gene>
    <name evidence="1" type="ORF">D0T11_12215</name>
</gene>
<comment type="caution">
    <text evidence="1">The sequence shown here is derived from an EMBL/GenBank/DDBJ whole genome shotgun (WGS) entry which is preliminary data.</text>
</comment>
<name>A0A418QWM7_9BACT</name>
<dbReference type="Pfam" id="PF11066">
    <property type="entry name" value="DUF2867"/>
    <property type="match status" value="1"/>
</dbReference>
<keyword evidence="2" id="KW-1185">Reference proteome</keyword>
<organism evidence="1 2">
    <name type="scientific">Hymenobacter rubripertinctus</name>
    <dbReference type="NCBI Taxonomy" id="2029981"/>
    <lineage>
        <taxon>Bacteria</taxon>
        <taxon>Pseudomonadati</taxon>
        <taxon>Bacteroidota</taxon>
        <taxon>Cytophagia</taxon>
        <taxon>Cytophagales</taxon>
        <taxon>Hymenobacteraceae</taxon>
        <taxon>Hymenobacter</taxon>
    </lineage>
</organism>
<dbReference type="OrthoDB" id="7058586at2"/>
<dbReference type="EMBL" id="QYCN01000016">
    <property type="protein sequence ID" value="RIY09578.1"/>
    <property type="molecule type" value="Genomic_DNA"/>
</dbReference>
<dbReference type="AlphaFoldDB" id="A0A418QWM7"/>
<evidence type="ECO:0000313" key="1">
    <source>
        <dbReference type="EMBL" id="RIY09578.1"/>
    </source>
</evidence>